<evidence type="ECO:0000256" key="8">
    <source>
        <dbReference type="ARBA" id="ARBA00023004"/>
    </source>
</evidence>
<keyword evidence="7" id="KW-0479">Metal-binding</keyword>
<dbReference type="FunFam" id="3.20.130.10:FF:000001">
    <property type="entry name" value="Fumarate hydratase class I"/>
    <property type="match status" value="1"/>
</dbReference>
<dbReference type="AlphaFoldDB" id="A0A1E3H4I4"/>
<evidence type="ECO:0000259" key="11">
    <source>
        <dbReference type="Pfam" id="PF05683"/>
    </source>
</evidence>
<dbReference type="GO" id="GO:0046872">
    <property type="term" value="F:metal ion binding"/>
    <property type="evidence" value="ECO:0007669"/>
    <property type="project" value="UniProtKB-KW"/>
</dbReference>
<dbReference type="Pfam" id="PF05683">
    <property type="entry name" value="Fumerase_C"/>
    <property type="match status" value="1"/>
</dbReference>
<evidence type="ECO:0000256" key="4">
    <source>
        <dbReference type="ARBA" id="ARBA00011738"/>
    </source>
</evidence>
<dbReference type="GO" id="GO:0042803">
    <property type="term" value="F:protein homodimerization activity"/>
    <property type="evidence" value="ECO:0007669"/>
    <property type="project" value="UniProtKB-ARBA"/>
</dbReference>
<dbReference type="GO" id="GO:0006099">
    <property type="term" value="P:tricarboxylic acid cycle"/>
    <property type="evidence" value="ECO:0007669"/>
    <property type="project" value="UniProtKB-ARBA"/>
</dbReference>
<comment type="similarity">
    <text evidence="3">Belongs to the class-I fumarase family.</text>
</comment>
<dbReference type="NCBIfam" id="TIGR00723">
    <property type="entry name" value="ttdB_fumA_fumB"/>
    <property type="match status" value="1"/>
</dbReference>
<comment type="cofactor">
    <cofactor evidence="2">
        <name>[4Fe-4S] cluster</name>
        <dbReference type="ChEBI" id="CHEBI:49883"/>
    </cofactor>
</comment>
<dbReference type="SUPFAM" id="SSF117457">
    <property type="entry name" value="FumA C-terminal domain-like"/>
    <property type="match status" value="1"/>
</dbReference>
<dbReference type="GO" id="GO:0051539">
    <property type="term" value="F:4 iron, 4 sulfur cluster binding"/>
    <property type="evidence" value="ECO:0007669"/>
    <property type="project" value="UniProtKB-KW"/>
</dbReference>
<evidence type="ECO:0000256" key="6">
    <source>
        <dbReference type="ARBA" id="ARBA00022485"/>
    </source>
</evidence>
<proteinExistence type="inferred from homology"/>
<evidence type="ECO:0000256" key="1">
    <source>
        <dbReference type="ARBA" id="ARBA00000929"/>
    </source>
</evidence>
<dbReference type="PATRIC" id="fig|1439726.3.peg.1440"/>
<evidence type="ECO:0000256" key="10">
    <source>
        <dbReference type="ARBA" id="ARBA00023239"/>
    </source>
</evidence>
<dbReference type="Gene3D" id="3.20.130.10">
    <property type="entry name" value="Fe-S hydro-lyase, tartrate dehydratase beta-type, catalytic domain"/>
    <property type="match status" value="1"/>
</dbReference>
<evidence type="ECO:0000256" key="9">
    <source>
        <dbReference type="ARBA" id="ARBA00023014"/>
    </source>
</evidence>
<evidence type="ECO:0000256" key="3">
    <source>
        <dbReference type="ARBA" id="ARBA00008876"/>
    </source>
</evidence>
<evidence type="ECO:0000256" key="5">
    <source>
        <dbReference type="ARBA" id="ARBA00012921"/>
    </source>
</evidence>
<name>A0A1E3H4I4_9HYPH</name>
<dbReference type="PANTHER" id="PTHR30389:SF0">
    <property type="entry name" value="FUMARATE HYDRATASE CLASS I, AEROBIC"/>
    <property type="match status" value="1"/>
</dbReference>
<evidence type="ECO:0000256" key="2">
    <source>
        <dbReference type="ARBA" id="ARBA00001966"/>
    </source>
</evidence>
<dbReference type="Proteomes" id="UP000094622">
    <property type="component" value="Unassembled WGS sequence"/>
</dbReference>
<comment type="catalytic activity">
    <reaction evidence="1">
        <text>(S)-malate = fumarate + H2O</text>
        <dbReference type="Rhea" id="RHEA:12460"/>
        <dbReference type="ChEBI" id="CHEBI:15377"/>
        <dbReference type="ChEBI" id="CHEBI:15589"/>
        <dbReference type="ChEBI" id="CHEBI:29806"/>
        <dbReference type="EC" id="4.2.1.2"/>
    </reaction>
</comment>
<dbReference type="GO" id="GO:0004333">
    <property type="term" value="F:fumarate hydratase activity"/>
    <property type="evidence" value="ECO:0007669"/>
    <property type="project" value="UniProtKB-EC"/>
</dbReference>
<gene>
    <name evidence="12" type="primary">fumA</name>
    <name evidence="12" type="ORF">A6302_01372</name>
</gene>
<evidence type="ECO:0000256" key="7">
    <source>
        <dbReference type="ARBA" id="ARBA00022723"/>
    </source>
</evidence>
<dbReference type="EMBL" id="MCRJ01000025">
    <property type="protein sequence ID" value="ODN71257.1"/>
    <property type="molecule type" value="Genomic_DNA"/>
</dbReference>
<keyword evidence="9" id="KW-0411">Iron-sulfur</keyword>
<reference evidence="12 13" key="1">
    <citation type="submission" date="2016-07" db="EMBL/GenBank/DDBJ databases">
        <title>Draft Genome Sequence of Methylobrevis pamukkalensis PK2.</title>
        <authorList>
            <person name="Vasilenko O.V."/>
            <person name="Doronina N.V."/>
            <person name="Shmareva M.N."/>
            <person name="Tarlachkov S.V."/>
            <person name="Mustakhimov I."/>
            <person name="Trotsenko Y.A."/>
        </authorList>
    </citation>
    <scope>NUCLEOTIDE SEQUENCE [LARGE SCALE GENOMIC DNA]</scope>
    <source>
        <strain evidence="12 13">PK2</strain>
    </source>
</reference>
<feature type="domain" description="Fe-S hydro-lyase tartrate dehydratase beta-type catalytic" evidence="11">
    <location>
        <begin position="33"/>
        <end position="238"/>
    </location>
</feature>
<dbReference type="EC" id="4.2.1.2" evidence="5"/>
<accession>A0A1E3H4I4</accession>
<evidence type="ECO:0000313" key="12">
    <source>
        <dbReference type="EMBL" id="ODN71257.1"/>
    </source>
</evidence>
<protein>
    <recommendedName>
        <fullName evidence="5">fumarate hydratase</fullName>
        <ecNumber evidence="5">4.2.1.2</ecNumber>
    </recommendedName>
</protein>
<dbReference type="PROSITE" id="PS51257">
    <property type="entry name" value="PROKAR_LIPOPROTEIN"/>
    <property type="match status" value="1"/>
</dbReference>
<keyword evidence="10 12" id="KW-0456">Lyase</keyword>
<dbReference type="InterPro" id="IPR051208">
    <property type="entry name" value="Class-I_Fumarase/Tartrate_DH"/>
</dbReference>
<keyword evidence="8" id="KW-0408">Iron</keyword>
<dbReference type="InterPro" id="IPR020557">
    <property type="entry name" value="Fumarate_lyase_CS"/>
</dbReference>
<organism evidence="12 13">
    <name type="scientific">Methylobrevis pamukkalensis</name>
    <dbReference type="NCBI Taxonomy" id="1439726"/>
    <lineage>
        <taxon>Bacteria</taxon>
        <taxon>Pseudomonadati</taxon>
        <taxon>Pseudomonadota</taxon>
        <taxon>Alphaproteobacteria</taxon>
        <taxon>Hyphomicrobiales</taxon>
        <taxon>Pleomorphomonadaceae</taxon>
        <taxon>Methylobrevis</taxon>
    </lineage>
</organism>
<keyword evidence="13" id="KW-1185">Reference proteome</keyword>
<comment type="subunit">
    <text evidence="4">Homodimer.</text>
</comment>
<dbReference type="PANTHER" id="PTHR30389">
    <property type="entry name" value="FUMARATE HYDRATASE-RELATED"/>
    <property type="match status" value="1"/>
</dbReference>
<sequence>MIRLPRHGASLPIGLGVSCSADRQAKGKITKDGIFLERLETNPAKYMPEVDEAALGGEVVRVDLTRPMSEILATLSQYPVKTRLSLTGPIVVARDLAHAKLRERLEAGGDLPGYFKDHPVYYAGPAKTPTGYASGSFGPTTAGRMDSYVDQFQSYGGSMVMLAKGNRSKAVRDACQRHGGFYLGSIGGPAARLAQDCIRKVEVIEFPELGMEAIWRIEVEDFPAFIVVDDKGNDFFKELNLG</sequence>
<comment type="caution">
    <text evidence="12">The sequence shown here is derived from an EMBL/GenBank/DDBJ whole genome shotgun (WGS) entry which is preliminary data.</text>
</comment>
<dbReference type="InterPro" id="IPR036660">
    <property type="entry name" value="Fe-S_hydroAse_TtdB_cat_sf"/>
</dbReference>
<evidence type="ECO:0000313" key="13">
    <source>
        <dbReference type="Proteomes" id="UP000094622"/>
    </source>
</evidence>
<keyword evidence="6" id="KW-0004">4Fe-4S</keyword>
<dbReference type="PROSITE" id="PS00163">
    <property type="entry name" value="FUMARATE_LYASES"/>
    <property type="match status" value="1"/>
</dbReference>
<dbReference type="InterPro" id="IPR004647">
    <property type="entry name" value="Fe-S_hydro-lyase_TtdB-typ_cat"/>
</dbReference>